<keyword evidence="1" id="KW-0812">Transmembrane</keyword>
<keyword evidence="4" id="KW-1185">Reference proteome</keyword>
<evidence type="ECO:0000313" key="3">
    <source>
        <dbReference type="EMBL" id="MFC0408056.1"/>
    </source>
</evidence>
<feature type="transmembrane region" description="Helical" evidence="1">
    <location>
        <begin position="135"/>
        <end position="159"/>
    </location>
</feature>
<sequence>MKVNAKDAISGGLLVLFALVGLWLNLDHTLGDARRMGPGYMPMLVFSLLLVLGAVVVLISLRNGPDPLERWTRLDLTTVLLGTAVGLVIWQLLQRAGYGEGNWRQVGFACVAGLGIMAISPGWRPLALVHAAMAVFALTLEPLGLIVSLVLTIGLSALADRSHRPLGVLGMIVALCVISWVVFIWQLDIRVPLWPTIT</sequence>
<feature type="transmembrane region" description="Helical" evidence="1">
    <location>
        <begin position="105"/>
        <end position="123"/>
    </location>
</feature>
<feature type="transmembrane region" description="Helical" evidence="1">
    <location>
        <begin position="73"/>
        <end position="93"/>
    </location>
</feature>
<evidence type="ECO:0000259" key="2">
    <source>
        <dbReference type="Pfam" id="PF07331"/>
    </source>
</evidence>
<protein>
    <submittedName>
        <fullName evidence="3">Tripartite tricarboxylate transporter TctB family protein</fullName>
    </submittedName>
</protein>
<evidence type="ECO:0000256" key="1">
    <source>
        <dbReference type="SAM" id="Phobius"/>
    </source>
</evidence>
<gene>
    <name evidence="3" type="ORF">ACFFGY_07320</name>
</gene>
<evidence type="ECO:0000313" key="4">
    <source>
        <dbReference type="Proteomes" id="UP001589865"/>
    </source>
</evidence>
<accession>A0ABV6JQQ7</accession>
<dbReference type="EMBL" id="JBHLUN010000005">
    <property type="protein sequence ID" value="MFC0408056.1"/>
    <property type="molecule type" value="Genomic_DNA"/>
</dbReference>
<keyword evidence="1" id="KW-1133">Transmembrane helix</keyword>
<name>A0ABV6JQQ7_9PROT</name>
<reference evidence="3 4" key="1">
    <citation type="submission" date="2024-09" db="EMBL/GenBank/DDBJ databases">
        <authorList>
            <person name="Sun Q."/>
            <person name="Mori K."/>
        </authorList>
    </citation>
    <scope>NUCLEOTIDE SEQUENCE [LARGE SCALE GENOMIC DNA]</scope>
    <source>
        <strain evidence="3 4">TBRC 5777</strain>
    </source>
</reference>
<dbReference type="Proteomes" id="UP001589865">
    <property type="component" value="Unassembled WGS sequence"/>
</dbReference>
<organism evidence="3 4">
    <name type="scientific">Roseomonas elaeocarpi</name>
    <dbReference type="NCBI Taxonomy" id="907779"/>
    <lineage>
        <taxon>Bacteria</taxon>
        <taxon>Pseudomonadati</taxon>
        <taxon>Pseudomonadota</taxon>
        <taxon>Alphaproteobacteria</taxon>
        <taxon>Acetobacterales</taxon>
        <taxon>Roseomonadaceae</taxon>
        <taxon>Roseomonas</taxon>
    </lineage>
</organism>
<dbReference type="RefSeq" id="WP_377043796.1">
    <property type="nucleotide sequence ID" value="NZ_JBHLUN010000005.1"/>
</dbReference>
<feature type="transmembrane region" description="Helical" evidence="1">
    <location>
        <begin position="7"/>
        <end position="26"/>
    </location>
</feature>
<comment type="caution">
    <text evidence="3">The sequence shown here is derived from an EMBL/GenBank/DDBJ whole genome shotgun (WGS) entry which is preliminary data.</text>
</comment>
<keyword evidence="1" id="KW-0472">Membrane</keyword>
<dbReference type="Pfam" id="PF07331">
    <property type="entry name" value="TctB"/>
    <property type="match status" value="2"/>
</dbReference>
<feature type="transmembrane region" description="Helical" evidence="1">
    <location>
        <begin position="38"/>
        <end position="61"/>
    </location>
</feature>
<feature type="domain" description="DUF1468" evidence="2">
    <location>
        <begin position="122"/>
        <end position="192"/>
    </location>
</feature>
<proteinExistence type="predicted"/>
<feature type="transmembrane region" description="Helical" evidence="1">
    <location>
        <begin position="165"/>
        <end position="185"/>
    </location>
</feature>
<dbReference type="InterPro" id="IPR009936">
    <property type="entry name" value="DUF1468"/>
</dbReference>
<feature type="domain" description="DUF1468" evidence="2">
    <location>
        <begin position="10"/>
        <end position="98"/>
    </location>
</feature>